<proteinExistence type="predicted"/>
<evidence type="ECO:0000313" key="2">
    <source>
        <dbReference type="EMBL" id="EAY24843.1"/>
    </source>
</evidence>
<accession>A1ZXR5</accession>
<evidence type="ECO:0000259" key="1">
    <source>
        <dbReference type="SMART" id="SM00860"/>
    </source>
</evidence>
<sequence length="194" mass="22465">MKQVHKYWEDVDKQLTKITNQSLINFHAKGAAKEDIAKLSAKIGYELPEDFQDFLTRFNEYQSVTFFEYKSLSISDIYDNWRLLTNLKTQGEFEHLTPWYIKEKGAVKFKWWHKGWIPFAEDNNGNLLCIDLAPAKKGTKGQIFYWETVGGPGVPQAKSFGEYLKNYKKSLEKGKFAYDEVMGVLAQQRESVGA</sequence>
<protein>
    <recommendedName>
        <fullName evidence="1">Knr4/Smi1-like domain-containing protein</fullName>
    </recommendedName>
</protein>
<feature type="domain" description="Knr4/Smi1-like" evidence="1">
    <location>
        <begin position="30"/>
        <end position="166"/>
    </location>
</feature>
<dbReference type="SUPFAM" id="SSF160631">
    <property type="entry name" value="SMI1/KNR4-like"/>
    <property type="match status" value="1"/>
</dbReference>
<dbReference type="PANTHER" id="PTHR47432">
    <property type="entry name" value="CELL WALL ASSEMBLY REGULATOR SMI1"/>
    <property type="match status" value="1"/>
</dbReference>
<gene>
    <name evidence="2" type="ORF">M23134_06735</name>
</gene>
<dbReference type="EMBL" id="AAWS01000060">
    <property type="protein sequence ID" value="EAY24843.1"/>
    <property type="molecule type" value="Genomic_DNA"/>
</dbReference>
<dbReference type="PANTHER" id="PTHR47432:SF1">
    <property type="entry name" value="CELL WALL ASSEMBLY REGULATOR SMI1"/>
    <property type="match status" value="1"/>
</dbReference>
<dbReference type="InterPro" id="IPR037883">
    <property type="entry name" value="Knr4/Smi1-like_sf"/>
</dbReference>
<dbReference type="OrthoDB" id="6989522at2"/>
<dbReference type="InterPro" id="IPR051873">
    <property type="entry name" value="KNR4/SMI1_regulator"/>
</dbReference>
<dbReference type="InterPro" id="IPR018958">
    <property type="entry name" value="Knr4/Smi1-like_dom"/>
</dbReference>
<organism evidence="2 3">
    <name type="scientific">Microscilla marina ATCC 23134</name>
    <dbReference type="NCBI Taxonomy" id="313606"/>
    <lineage>
        <taxon>Bacteria</taxon>
        <taxon>Pseudomonadati</taxon>
        <taxon>Bacteroidota</taxon>
        <taxon>Cytophagia</taxon>
        <taxon>Cytophagales</taxon>
        <taxon>Microscillaceae</taxon>
        <taxon>Microscilla</taxon>
    </lineage>
</organism>
<dbReference type="eggNOG" id="COG4282">
    <property type="taxonomic scope" value="Bacteria"/>
</dbReference>
<dbReference type="Gene3D" id="3.40.1580.10">
    <property type="entry name" value="SMI1/KNR4-like"/>
    <property type="match status" value="1"/>
</dbReference>
<keyword evidence="3" id="KW-1185">Reference proteome</keyword>
<dbReference type="AlphaFoldDB" id="A1ZXR5"/>
<name>A1ZXR5_MICM2</name>
<dbReference type="SMART" id="SM00860">
    <property type="entry name" value="SMI1_KNR4"/>
    <property type="match status" value="1"/>
</dbReference>
<evidence type="ECO:0000313" key="3">
    <source>
        <dbReference type="Proteomes" id="UP000004095"/>
    </source>
</evidence>
<dbReference type="RefSeq" id="WP_002704052.1">
    <property type="nucleotide sequence ID" value="NZ_AAWS01000060.1"/>
</dbReference>
<dbReference type="Pfam" id="PF09346">
    <property type="entry name" value="SMI1_KNR4"/>
    <property type="match status" value="1"/>
</dbReference>
<comment type="caution">
    <text evidence="2">The sequence shown here is derived from an EMBL/GenBank/DDBJ whole genome shotgun (WGS) entry which is preliminary data.</text>
</comment>
<reference evidence="2 3" key="1">
    <citation type="submission" date="2007-01" db="EMBL/GenBank/DDBJ databases">
        <authorList>
            <person name="Haygood M."/>
            <person name="Podell S."/>
            <person name="Anderson C."/>
            <person name="Hopkinson B."/>
            <person name="Roe K."/>
            <person name="Barbeau K."/>
            <person name="Gaasterland T."/>
            <person name="Ferriera S."/>
            <person name="Johnson J."/>
            <person name="Kravitz S."/>
            <person name="Beeson K."/>
            <person name="Sutton G."/>
            <person name="Rogers Y.-H."/>
            <person name="Friedman R."/>
            <person name="Frazier M."/>
            <person name="Venter J.C."/>
        </authorList>
    </citation>
    <scope>NUCLEOTIDE SEQUENCE [LARGE SCALE GENOMIC DNA]</scope>
    <source>
        <strain evidence="2 3">ATCC 23134</strain>
    </source>
</reference>
<dbReference type="Proteomes" id="UP000004095">
    <property type="component" value="Unassembled WGS sequence"/>
</dbReference>